<dbReference type="InterPro" id="IPR005883">
    <property type="entry name" value="PilM"/>
</dbReference>
<dbReference type="PANTHER" id="PTHR32432:SF3">
    <property type="entry name" value="ETHANOLAMINE UTILIZATION PROTEIN EUTJ"/>
    <property type="match status" value="1"/>
</dbReference>
<protein>
    <recommendedName>
        <fullName evidence="5">SHS2 domain-containing protein</fullName>
    </recommendedName>
</protein>
<feature type="transmembrane region" description="Helical" evidence="2">
    <location>
        <begin position="324"/>
        <end position="341"/>
    </location>
</feature>
<keyword evidence="2" id="KW-0812">Transmembrane</keyword>
<reference evidence="3 4" key="1">
    <citation type="submission" date="2017-09" db="EMBL/GenBank/DDBJ databases">
        <title>Bloom of a denitrifying methanotroph, Candidatus Methylomirabilis limnetica, in a deep stratified lake.</title>
        <authorList>
            <person name="Graf J.S."/>
            <person name="Marchant H.K."/>
            <person name="Tienken D."/>
            <person name="Hach P.F."/>
            <person name="Brand A."/>
            <person name="Schubert C.J."/>
            <person name="Kuypers M.M."/>
            <person name="Milucka J."/>
        </authorList>
    </citation>
    <scope>NUCLEOTIDE SEQUENCE [LARGE SCALE GENOMIC DNA]</scope>
    <source>
        <strain evidence="3 4">Zug</strain>
    </source>
</reference>
<dbReference type="EMBL" id="NVQC01000007">
    <property type="protein sequence ID" value="PTL37179.1"/>
    <property type="molecule type" value="Genomic_DNA"/>
</dbReference>
<keyword evidence="1" id="KW-0175">Coiled coil</keyword>
<dbReference type="Gene3D" id="3.30.1490.300">
    <property type="match status" value="1"/>
</dbReference>
<proteinExistence type="predicted"/>
<evidence type="ECO:0008006" key="5">
    <source>
        <dbReference type="Google" id="ProtNLM"/>
    </source>
</evidence>
<evidence type="ECO:0000256" key="2">
    <source>
        <dbReference type="SAM" id="Phobius"/>
    </source>
</evidence>
<gene>
    <name evidence="3" type="ORF">CLG94_00410</name>
</gene>
<accession>A0A2T4U1G4</accession>
<name>A0A2T4U1G4_9BACT</name>
<evidence type="ECO:0000313" key="4">
    <source>
        <dbReference type="Proteomes" id="UP000241436"/>
    </source>
</evidence>
<keyword evidence="2" id="KW-0472">Membrane</keyword>
<feature type="coiled-coil region" evidence="1">
    <location>
        <begin position="344"/>
        <end position="371"/>
    </location>
</feature>
<evidence type="ECO:0000256" key="1">
    <source>
        <dbReference type="SAM" id="Coils"/>
    </source>
</evidence>
<dbReference type="InterPro" id="IPR007813">
    <property type="entry name" value="PilN"/>
</dbReference>
<dbReference type="OrthoDB" id="9773403at2"/>
<dbReference type="RefSeq" id="WP_107560932.1">
    <property type="nucleotide sequence ID" value="NZ_NVQC01000007.1"/>
</dbReference>
<sequence>MTLSELIPRSKVSLGIDIRGSLLCHVLLSKAFGRVQLLDHGIEELPVEEKDRPEVLKEKLSGLLARLPKRPAFVTVGLPRRFVTMRSVSMPAVGEEELRGVLDYEVERHVPFPPEEAQYDFQVLERDAEKATVLLAAARKEEVSRYLALLHEAGITPTAVGVSTVASLNALLYNQDRGAEPLRVLIDLRDGEAELSLTKQGIFRCSRYLTLGQAVPLDALIPEISALFAHLEANGGQQAGRISIAGTGAGRGDLLRHLAERTGLEVEFLQPFQRIKARGVDPQAAHSLGAAVGLALHGLVVLPLDIDLLPKELAPPRHNPGLAMTFRLLALIVALGLAYLVNGASQERRALAELTVTLDRVQAEAAKVELLKGEVGALAGQITTLETIDREEVRKLDVLRELFQILPKGMTLTLFTVEKQEVKIGGFITGSASDLISIMEQSPLFENAQFTSPVAQRGAEGQEFQIKVLLEARKEKRP</sequence>
<keyword evidence="2" id="KW-1133">Transmembrane helix</keyword>
<dbReference type="InterPro" id="IPR050696">
    <property type="entry name" value="FtsA/MreB"/>
</dbReference>
<dbReference type="Pfam" id="PF11104">
    <property type="entry name" value="PilM_2"/>
    <property type="match status" value="1"/>
</dbReference>
<organism evidence="3 4">
    <name type="scientific">Candidatus Methylomirabilis limnetica</name>
    <dbReference type="NCBI Taxonomy" id="2033718"/>
    <lineage>
        <taxon>Bacteria</taxon>
        <taxon>Candidatus Methylomirabilota</taxon>
        <taxon>Candidatus Methylomirabilia</taxon>
        <taxon>Candidatus Methylomirabilales</taxon>
        <taxon>Candidatus Methylomirabilaceae</taxon>
        <taxon>Candidatus Methylomirabilis</taxon>
    </lineage>
</organism>
<dbReference type="PANTHER" id="PTHR32432">
    <property type="entry name" value="CELL DIVISION PROTEIN FTSA-RELATED"/>
    <property type="match status" value="1"/>
</dbReference>
<dbReference type="SUPFAM" id="SSF53067">
    <property type="entry name" value="Actin-like ATPase domain"/>
    <property type="match status" value="1"/>
</dbReference>
<dbReference type="AlphaFoldDB" id="A0A2T4U1G4"/>
<dbReference type="Proteomes" id="UP000241436">
    <property type="component" value="Unassembled WGS sequence"/>
</dbReference>
<feature type="transmembrane region" description="Helical" evidence="2">
    <location>
        <begin position="284"/>
        <end position="304"/>
    </location>
</feature>
<dbReference type="InterPro" id="IPR043129">
    <property type="entry name" value="ATPase_NBD"/>
</dbReference>
<reference evidence="4" key="2">
    <citation type="journal article" date="2018" name="Environ. Microbiol.">
        <title>Bloom of a denitrifying methanotroph, 'Candidatus Methylomirabilis limnetica', in a deep stratified lake.</title>
        <authorList>
            <person name="Graf J.S."/>
            <person name="Mayr M.J."/>
            <person name="Marchant H.K."/>
            <person name="Tienken D."/>
            <person name="Hach P.F."/>
            <person name="Brand A."/>
            <person name="Schubert C.J."/>
            <person name="Kuypers M.M."/>
            <person name="Milucka J."/>
        </authorList>
    </citation>
    <scope>NUCLEOTIDE SEQUENCE [LARGE SCALE GENOMIC DNA]</scope>
    <source>
        <strain evidence="4">Zug</strain>
    </source>
</reference>
<keyword evidence="4" id="KW-1185">Reference proteome</keyword>
<comment type="caution">
    <text evidence="3">The sequence shown here is derived from an EMBL/GenBank/DDBJ whole genome shotgun (WGS) entry which is preliminary data.</text>
</comment>
<dbReference type="Pfam" id="PF05137">
    <property type="entry name" value="PilN"/>
    <property type="match status" value="1"/>
</dbReference>
<evidence type="ECO:0000313" key="3">
    <source>
        <dbReference type="EMBL" id="PTL37179.1"/>
    </source>
</evidence>